<feature type="domain" description="Cell envelope-related transcriptional attenuator" evidence="4">
    <location>
        <begin position="103"/>
        <end position="272"/>
    </location>
</feature>
<feature type="transmembrane region" description="Helical" evidence="3">
    <location>
        <begin position="32"/>
        <end position="53"/>
    </location>
</feature>
<feature type="region of interest" description="Disordered" evidence="2">
    <location>
        <begin position="1"/>
        <end position="24"/>
    </location>
</feature>
<dbReference type="PANTHER" id="PTHR33392:SF6">
    <property type="entry name" value="POLYISOPRENYL-TEICHOIC ACID--PEPTIDOGLYCAN TEICHOIC ACID TRANSFERASE TAGU"/>
    <property type="match status" value="1"/>
</dbReference>
<dbReference type="InterPro" id="IPR050922">
    <property type="entry name" value="LytR/CpsA/Psr_CW_biosynth"/>
</dbReference>
<evidence type="ECO:0000256" key="1">
    <source>
        <dbReference type="ARBA" id="ARBA00006068"/>
    </source>
</evidence>
<dbReference type="InterPro" id="IPR004474">
    <property type="entry name" value="LytR_CpsA_psr"/>
</dbReference>
<accession>A0ABT3E533</accession>
<evidence type="ECO:0000256" key="3">
    <source>
        <dbReference type="SAM" id="Phobius"/>
    </source>
</evidence>
<dbReference type="PANTHER" id="PTHR33392">
    <property type="entry name" value="POLYISOPRENYL-TEICHOIC ACID--PEPTIDOGLYCAN TEICHOIC ACID TRANSFERASE TAGU"/>
    <property type="match status" value="1"/>
</dbReference>
<sequence length="380" mass="42306">MQNYPEHEQQRVSGAEQRGPRERPHAYRSRHIMFAVVIVLFIFVLGFGIRAFVNAQSALDKAYEKTEMKKTRNVSDLLKKGEPFSVLLLGTDTGELGRKYKGRTDSLMIATVNPKKETTTVISIPRDTIIAPVGYEEKFPLKMNAAYEVGSAKTSMETVQQWLNVPVDAYMLVNMGGLEKIVNELGGIKVVSPLTFKYNPDTAHEDKGNLYSFKKGETTYQHAGKDNVMKMYTEMDGAAALAFSRMRYQDPTGDYGRQKRQRLVLQEIAKTAVTNPIALTSKSTLAVVGDSTKTDLTFDDIQRIAGRYISAAKNIKTDNFTGREYSNLPSGSSEFIGPIEKQRITNILRAQLELPIEDSGPLYGGEVTAAQINAYQLPLP</sequence>
<evidence type="ECO:0000313" key="5">
    <source>
        <dbReference type="EMBL" id="MCW0953541.1"/>
    </source>
</evidence>
<keyword evidence="6" id="KW-1185">Reference proteome</keyword>
<evidence type="ECO:0000256" key="2">
    <source>
        <dbReference type="SAM" id="MobiDB-lite"/>
    </source>
</evidence>
<evidence type="ECO:0000259" key="4">
    <source>
        <dbReference type="Pfam" id="PF03816"/>
    </source>
</evidence>
<proteinExistence type="inferred from homology"/>
<comment type="similarity">
    <text evidence="1">Belongs to the LytR/CpsA/Psr (LCP) family.</text>
</comment>
<dbReference type="Gene3D" id="3.40.630.190">
    <property type="entry name" value="LCP protein"/>
    <property type="match status" value="1"/>
</dbReference>
<evidence type="ECO:0000313" key="6">
    <source>
        <dbReference type="Proteomes" id="UP001526225"/>
    </source>
</evidence>
<keyword evidence="3" id="KW-1133">Transmembrane helix</keyword>
<keyword evidence="3" id="KW-0472">Membrane</keyword>
<dbReference type="EMBL" id="JAOZFE010000005">
    <property type="protein sequence ID" value="MCW0953541.1"/>
    <property type="molecule type" value="Genomic_DNA"/>
</dbReference>
<dbReference type="NCBIfam" id="TIGR00350">
    <property type="entry name" value="lytR_cpsA_psr"/>
    <property type="match status" value="1"/>
</dbReference>
<reference evidence="5 6" key="1">
    <citation type="submission" date="2022-10" db="EMBL/GenBank/DDBJ databases">
        <title>Weissella fermenti sp. nov., isolated from fermented cabbage.</title>
        <authorList>
            <person name="Lee J.K."/>
            <person name="Baek J.H."/>
            <person name="Choi D.G."/>
            <person name="Kim J.M."/>
            <person name="Jeon C.O."/>
        </authorList>
    </citation>
    <scope>NUCLEOTIDE SEQUENCE [LARGE SCALE GENOMIC DNA]</scope>
    <source>
        <strain evidence="5 6">KACC 18534</strain>
    </source>
</reference>
<comment type="caution">
    <text evidence="5">The sequence shown here is derived from an EMBL/GenBank/DDBJ whole genome shotgun (WGS) entry which is preliminary data.</text>
</comment>
<name>A0ABT3E533_9LACO</name>
<feature type="compositionally biased region" description="Basic and acidic residues" evidence="2">
    <location>
        <begin position="1"/>
        <end position="10"/>
    </location>
</feature>
<gene>
    <name evidence="5" type="ORF">OIT44_05605</name>
</gene>
<keyword evidence="3" id="KW-0812">Transmembrane</keyword>
<dbReference type="RefSeq" id="WP_213409210.1">
    <property type="nucleotide sequence ID" value="NZ_CP074441.1"/>
</dbReference>
<protein>
    <submittedName>
        <fullName evidence="5">LCP family protein</fullName>
    </submittedName>
</protein>
<organism evidence="5 6">
    <name type="scientific">Weissella ceti</name>
    <dbReference type="NCBI Taxonomy" id="759620"/>
    <lineage>
        <taxon>Bacteria</taxon>
        <taxon>Bacillati</taxon>
        <taxon>Bacillota</taxon>
        <taxon>Bacilli</taxon>
        <taxon>Lactobacillales</taxon>
        <taxon>Lactobacillaceae</taxon>
        <taxon>Weissella</taxon>
    </lineage>
</organism>
<dbReference type="Proteomes" id="UP001526225">
    <property type="component" value="Unassembled WGS sequence"/>
</dbReference>
<dbReference type="Pfam" id="PF03816">
    <property type="entry name" value="LytR_cpsA_psr"/>
    <property type="match status" value="1"/>
</dbReference>